<dbReference type="Pfam" id="PF02445">
    <property type="entry name" value="NadA"/>
    <property type="match status" value="1"/>
</dbReference>
<dbReference type="NCBIfam" id="TIGR00550">
    <property type="entry name" value="nadA"/>
    <property type="match status" value="1"/>
</dbReference>
<comment type="caution">
    <text evidence="11">The sequence shown here is derived from an EMBL/GenBank/DDBJ whole genome shotgun (WGS) entry which is preliminary data.</text>
</comment>
<name>A0ABT5VR07_9BACT</name>
<organism evidence="11 12">
    <name type="scientific">Paralabilibaculum antarcticum</name>
    <dbReference type="NCBI Taxonomy" id="2912572"/>
    <lineage>
        <taxon>Bacteria</taxon>
        <taxon>Pseudomonadati</taxon>
        <taxon>Bacteroidota</taxon>
        <taxon>Bacteroidia</taxon>
        <taxon>Marinilabiliales</taxon>
        <taxon>Marinifilaceae</taxon>
        <taxon>Paralabilibaculum</taxon>
    </lineage>
</organism>
<comment type="pathway">
    <text evidence="2">Cofactor biosynthesis; NAD(+) biosynthesis; quinolinate from iminoaspartate: step 1/1.</text>
</comment>
<sequence>METQELINQIKKLKKEKNAIILAHYYADPIIQDQADYIGDSLGLAREAGNTSADIIVFCGVHFMAETAAIISPQKKVLIPAQRCGCSLAESITGKDIQNWKANNPDGIVVSYVNTTAEVKAETDYCCTSSNALKIINHLGKDKKIFFTPDKNLGAYIVKKTGIQMELWNGDCCVHEPITTEMVLDMSAKYPEADVLIHPESNCSGDDQILNLDNAYFYSTAGIMEHAKKSDKKQFIIATELGTLHQLTKENPSKEFILIHPKTICGSMKRVKLQGLYEALEKEQFEVIVPKEIAEKAIHSITKMLEIS</sequence>
<dbReference type="GO" id="GO:0016740">
    <property type="term" value="F:transferase activity"/>
    <property type="evidence" value="ECO:0007669"/>
    <property type="project" value="UniProtKB-KW"/>
</dbReference>
<dbReference type="EC" id="2.5.1.72" evidence="3 10"/>
<keyword evidence="6 11" id="KW-0808">Transferase</keyword>
<gene>
    <name evidence="11" type="primary">nadA</name>
    <name evidence="11" type="ORF">L3049_06690</name>
</gene>
<dbReference type="InterPro" id="IPR003473">
    <property type="entry name" value="NadA"/>
</dbReference>
<evidence type="ECO:0000256" key="9">
    <source>
        <dbReference type="ARBA" id="ARBA00023014"/>
    </source>
</evidence>
<keyword evidence="5" id="KW-0662">Pyridine nucleotide biosynthesis</keyword>
<dbReference type="NCBIfam" id="NF006878">
    <property type="entry name" value="PRK09375.1-2"/>
    <property type="match status" value="1"/>
</dbReference>
<protein>
    <recommendedName>
        <fullName evidence="3 10">Quinolinate synthase</fullName>
        <ecNumber evidence="3 10">2.5.1.72</ecNumber>
    </recommendedName>
</protein>
<evidence type="ECO:0000256" key="3">
    <source>
        <dbReference type="ARBA" id="ARBA00012669"/>
    </source>
</evidence>
<evidence type="ECO:0000256" key="6">
    <source>
        <dbReference type="ARBA" id="ARBA00022679"/>
    </source>
</evidence>
<evidence type="ECO:0000313" key="11">
    <source>
        <dbReference type="EMBL" id="MDE5417690.1"/>
    </source>
</evidence>
<evidence type="ECO:0000313" key="12">
    <source>
        <dbReference type="Proteomes" id="UP001528920"/>
    </source>
</evidence>
<keyword evidence="8" id="KW-0408">Iron</keyword>
<evidence type="ECO:0000256" key="10">
    <source>
        <dbReference type="NCBIfam" id="TIGR00550"/>
    </source>
</evidence>
<evidence type="ECO:0000256" key="5">
    <source>
        <dbReference type="ARBA" id="ARBA00022642"/>
    </source>
</evidence>
<keyword evidence="7" id="KW-0479">Metal-binding</keyword>
<evidence type="ECO:0000256" key="8">
    <source>
        <dbReference type="ARBA" id="ARBA00023004"/>
    </source>
</evidence>
<dbReference type="SUPFAM" id="SSF142754">
    <property type="entry name" value="NadA-like"/>
    <property type="match status" value="1"/>
</dbReference>
<evidence type="ECO:0000256" key="2">
    <source>
        <dbReference type="ARBA" id="ARBA00005065"/>
    </source>
</evidence>
<proteinExistence type="predicted"/>
<dbReference type="Gene3D" id="3.40.50.10800">
    <property type="entry name" value="NadA-like"/>
    <property type="match status" value="3"/>
</dbReference>
<evidence type="ECO:0000256" key="4">
    <source>
        <dbReference type="ARBA" id="ARBA00022485"/>
    </source>
</evidence>
<keyword evidence="9" id="KW-0411">Iron-sulfur</keyword>
<dbReference type="PANTHER" id="PTHR30573:SF0">
    <property type="entry name" value="QUINOLINATE SYNTHASE, CHLOROPLASTIC"/>
    <property type="match status" value="1"/>
</dbReference>
<keyword evidence="12" id="KW-1185">Reference proteome</keyword>
<accession>A0ABT5VR07</accession>
<evidence type="ECO:0000256" key="1">
    <source>
        <dbReference type="ARBA" id="ARBA00001966"/>
    </source>
</evidence>
<dbReference type="EMBL" id="JAKJSC010000001">
    <property type="protein sequence ID" value="MDE5417690.1"/>
    <property type="molecule type" value="Genomic_DNA"/>
</dbReference>
<evidence type="ECO:0000256" key="7">
    <source>
        <dbReference type="ARBA" id="ARBA00022723"/>
    </source>
</evidence>
<reference evidence="11 12" key="1">
    <citation type="submission" date="2022-01" db="EMBL/GenBank/DDBJ databases">
        <title>Labilibaculum sp. nov, a marine bacterium isolated from Antarctica.</title>
        <authorList>
            <person name="Dai W."/>
        </authorList>
    </citation>
    <scope>NUCLEOTIDE SEQUENCE [LARGE SCALE GENOMIC DNA]</scope>
    <source>
        <strain evidence="11 12">DW002</strain>
    </source>
</reference>
<dbReference type="Proteomes" id="UP001528920">
    <property type="component" value="Unassembled WGS sequence"/>
</dbReference>
<dbReference type="InterPro" id="IPR036094">
    <property type="entry name" value="NadA_sf"/>
</dbReference>
<keyword evidence="4" id="KW-0004">4Fe-4S</keyword>
<dbReference type="RefSeq" id="WP_275109029.1">
    <property type="nucleotide sequence ID" value="NZ_JAKJSC010000001.1"/>
</dbReference>
<comment type="cofactor">
    <cofactor evidence="1">
        <name>[4Fe-4S] cluster</name>
        <dbReference type="ChEBI" id="CHEBI:49883"/>
    </cofactor>
</comment>
<dbReference type="PANTHER" id="PTHR30573">
    <property type="entry name" value="QUINOLINATE SYNTHETASE A"/>
    <property type="match status" value="1"/>
</dbReference>